<protein>
    <submittedName>
        <fullName evidence="2">Uncharacterized protein</fullName>
    </submittedName>
</protein>
<dbReference type="Proteomes" id="UP001160142">
    <property type="component" value="Unassembled WGS sequence"/>
</dbReference>
<comment type="caution">
    <text evidence="2">The sequence shown here is derived from an EMBL/GenBank/DDBJ whole genome shotgun (WGS) entry which is preliminary data.</text>
</comment>
<dbReference type="RefSeq" id="WP_322134809.1">
    <property type="nucleotide sequence ID" value="NZ_CP085036.1"/>
</dbReference>
<name>A0ABT6KRD2_9MICO</name>
<keyword evidence="3" id="KW-1185">Reference proteome</keyword>
<dbReference type="EMBL" id="JARXVQ010000001">
    <property type="protein sequence ID" value="MDH6182533.1"/>
    <property type="molecule type" value="Genomic_DNA"/>
</dbReference>
<sequence>MRPRWVARASWYGEVVSNIVFRIVGPSFYLLLGAFLLWNAHRVLTLENDPEGAAAFSIPATLLLALAITFLELRNRPKAWRKALPYHFGVYPRVEDDDDDDPPQRVSA</sequence>
<reference evidence="2 3" key="1">
    <citation type="submission" date="2023-04" db="EMBL/GenBank/DDBJ databases">
        <title>Genome Encyclopedia of Bacteria and Archaea VI: Functional Genomics of Type Strains.</title>
        <authorList>
            <person name="Whitman W."/>
        </authorList>
    </citation>
    <scope>NUCLEOTIDE SEQUENCE [LARGE SCALE GENOMIC DNA]</scope>
    <source>
        <strain evidence="2 3">SG_E_30_P1</strain>
    </source>
</reference>
<keyword evidence="1" id="KW-0812">Transmembrane</keyword>
<keyword evidence="1" id="KW-0472">Membrane</keyword>
<proteinExistence type="predicted"/>
<feature type="transmembrane region" description="Helical" evidence="1">
    <location>
        <begin position="52"/>
        <end position="73"/>
    </location>
</feature>
<feature type="transmembrane region" description="Helical" evidence="1">
    <location>
        <begin position="20"/>
        <end position="40"/>
    </location>
</feature>
<gene>
    <name evidence="2" type="ORF">M2152_002715</name>
</gene>
<evidence type="ECO:0000313" key="2">
    <source>
        <dbReference type="EMBL" id="MDH6182533.1"/>
    </source>
</evidence>
<evidence type="ECO:0000256" key="1">
    <source>
        <dbReference type="SAM" id="Phobius"/>
    </source>
</evidence>
<evidence type="ECO:0000313" key="3">
    <source>
        <dbReference type="Proteomes" id="UP001160142"/>
    </source>
</evidence>
<keyword evidence="1" id="KW-1133">Transmembrane helix</keyword>
<organism evidence="2 3">
    <name type="scientific">Antiquaquibacter oligotrophicus</name>
    <dbReference type="NCBI Taxonomy" id="2880260"/>
    <lineage>
        <taxon>Bacteria</taxon>
        <taxon>Bacillati</taxon>
        <taxon>Actinomycetota</taxon>
        <taxon>Actinomycetes</taxon>
        <taxon>Micrococcales</taxon>
        <taxon>Microbacteriaceae</taxon>
        <taxon>Antiquaquibacter</taxon>
    </lineage>
</organism>
<accession>A0ABT6KRD2</accession>